<dbReference type="EMBL" id="MK071979">
    <property type="protein sequence ID" value="AYV75332.1"/>
    <property type="molecule type" value="Genomic_DNA"/>
</dbReference>
<reference evidence="1" key="1">
    <citation type="submission" date="2018-10" db="EMBL/GenBank/DDBJ databases">
        <title>Hidden diversity of soil giant viruses.</title>
        <authorList>
            <person name="Schulz F."/>
            <person name="Alteio L."/>
            <person name="Goudeau D."/>
            <person name="Ryan E.M."/>
            <person name="Malmstrom R.R."/>
            <person name="Blanchard J."/>
            <person name="Woyke T."/>
        </authorList>
    </citation>
    <scope>NUCLEOTIDE SEQUENCE</scope>
    <source>
        <strain evidence="1">TEV1</strain>
    </source>
</reference>
<accession>A0A3G4ZKG6</accession>
<proteinExistence type="predicted"/>
<protein>
    <submittedName>
        <fullName evidence="1">Uncharacterized protein</fullName>
    </submittedName>
</protein>
<organism evidence="1">
    <name type="scientific">Terrestrivirus sp</name>
    <dbReference type="NCBI Taxonomy" id="2487775"/>
    <lineage>
        <taxon>Viruses</taxon>
        <taxon>Varidnaviria</taxon>
        <taxon>Bamfordvirae</taxon>
        <taxon>Nucleocytoviricota</taxon>
        <taxon>Megaviricetes</taxon>
        <taxon>Imitervirales</taxon>
        <taxon>Mimiviridae</taxon>
        <taxon>Klosneuvirinae</taxon>
    </lineage>
</organism>
<evidence type="ECO:0000313" key="1">
    <source>
        <dbReference type="EMBL" id="AYV75332.1"/>
    </source>
</evidence>
<gene>
    <name evidence="1" type="ORF">Terrestrivirus1_206</name>
</gene>
<sequence length="164" mass="19307">MSDNHKWLITKWKKRGDCYPKRLLGNILSDTPSLINISIINDDIDFFKLNYKSTYDDEHSLKKALAKACLCGSQKTGEFIINELKIINYNTDWLYWDETFDHWIFCFVSASQNVKWAEEIATIMKNNGEKMPDSIYSYCRTYSVIKKLKIIFRTDDNDDNDDDC</sequence>
<name>A0A3G4ZKG6_9VIRU</name>